<keyword evidence="12" id="KW-1185">Reference proteome</keyword>
<feature type="domain" description="GH18" evidence="10">
    <location>
        <begin position="114"/>
        <end position="462"/>
    </location>
</feature>
<evidence type="ECO:0000259" key="10">
    <source>
        <dbReference type="PROSITE" id="PS51910"/>
    </source>
</evidence>
<evidence type="ECO:0000256" key="7">
    <source>
        <dbReference type="RuleBase" id="RU004453"/>
    </source>
</evidence>
<keyword evidence="3 6" id="KW-0378">Hydrolase</keyword>
<dbReference type="InterPro" id="IPR029070">
    <property type="entry name" value="Chitinase_insertion_sf"/>
</dbReference>
<feature type="signal peptide" evidence="9">
    <location>
        <begin position="1"/>
        <end position="32"/>
    </location>
</feature>
<accession>A0ABS7DL62</accession>
<dbReference type="Gene3D" id="3.10.50.10">
    <property type="match status" value="1"/>
</dbReference>
<comment type="catalytic activity">
    <reaction evidence="1">
        <text>Random endo-hydrolysis of N-acetyl-beta-D-glucosaminide (1-&gt;4)-beta-linkages in chitin and chitodextrins.</text>
        <dbReference type="EC" id="3.2.1.14"/>
    </reaction>
</comment>
<feature type="region of interest" description="Disordered" evidence="8">
    <location>
        <begin position="46"/>
        <end position="108"/>
    </location>
</feature>
<evidence type="ECO:0000313" key="11">
    <source>
        <dbReference type="EMBL" id="MBW7572017.1"/>
    </source>
</evidence>
<dbReference type="PROSITE" id="PS51910">
    <property type="entry name" value="GH18_2"/>
    <property type="match status" value="1"/>
</dbReference>
<feature type="chain" id="PRO_5047095030" description="chitinase" evidence="9">
    <location>
        <begin position="33"/>
        <end position="462"/>
    </location>
</feature>
<evidence type="ECO:0000313" key="12">
    <source>
        <dbReference type="Proteomes" id="UP000719942"/>
    </source>
</evidence>
<evidence type="ECO:0000256" key="8">
    <source>
        <dbReference type="SAM" id="MobiDB-lite"/>
    </source>
</evidence>
<evidence type="ECO:0000256" key="2">
    <source>
        <dbReference type="ARBA" id="ARBA00012729"/>
    </source>
</evidence>
<keyword evidence="4" id="KW-0119">Carbohydrate metabolism</keyword>
<dbReference type="PROSITE" id="PS01095">
    <property type="entry name" value="GH18_1"/>
    <property type="match status" value="1"/>
</dbReference>
<dbReference type="EC" id="3.2.1.14" evidence="2"/>
<dbReference type="GO" id="GO:0016787">
    <property type="term" value="F:hydrolase activity"/>
    <property type="evidence" value="ECO:0007669"/>
    <property type="project" value="UniProtKB-KW"/>
</dbReference>
<proteinExistence type="inferred from homology"/>
<reference evidence="11 12" key="1">
    <citation type="submission" date="2021-03" db="EMBL/GenBank/DDBJ databases">
        <title>Caproiciproducens sp. nov. isolated from feces of cow.</title>
        <authorList>
            <person name="Choi J.-Y."/>
        </authorList>
    </citation>
    <scope>NUCLEOTIDE SEQUENCE [LARGE SCALE GENOMIC DNA]</scope>
    <source>
        <strain evidence="11 12">AGMB10547</strain>
    </source>
</reference>
<keyword evidence="9" id="KW-0732">Signal</keyword>
<comment type="similarity">
    <text evidence="7">Belongs to the glycosyl hydrolase 18 family.</text>
</comment>
<dbReference type="InterPro" id="IPR017853">
    <property type="entry name" value="GH"/>
</dbReference>
<dbReference type="EMBL" id="JAGFNZ010000001">
    <property type="protein sequence ID" value="MBW7572017.1"/>
    <property type="molecule type" value="Genomic_DNA"/>
</dbReference>
<dbReference type="InterPro" id="IPR050314">
    <property type="entry name" value="Glycosyl_Hydrlase_18"/>
</dbReference>
<feature type="compositionally biased region" description="Low complexity" evidence="8">
    <location>
        <begin position="99"/>
        <end position="108"/>
    </location>
</feature>
<evidence type="ECO:0000256" key="4">
    <source>
        <dbReference type="ARBA" id="ARBA00023024"/>
    </source>
</evidence>
<dbReference type="InterPro" id="IPR001579">
    <property type="entry name" value="Glyco_hydro_18_chit_AS"/>
</dbReference>
<evidence type="ECO:0000256" key="5">
    <source>
        <dbReference type="ARBA" id="ARBA00023295"/>
    </source>
</evidence>
<dbReference type="SUPFAM" id="SSF51445">
    <property type="entry name" value="(Trans)glycosidases"/>
    <property type="match status" value="1"/>
</dbReference>
<comment type="caution">
    <text evidence="11">The sequence shown here is derived from an EMBL/GenBank/DDBJ whole genome shotgun (WGS) entry which is preliminary data.</text>
</comment>
<dbReference type="Pfam" id="PF00704">
    <property type="entry name" value="Glyco_hydro_18"/>
    <property type="match status" value="1"/>
</dbReference>
<evidence type="ECO:0000256" key="9">
    <source>
        <dbReference type="SAM" id="SignalP"/>
    </source>
</evidence>
<dbReference type="InterPro" id="IPR001223">
    <property type="entry name" value="Glyco_hydro18_cat"/>
</dbReference>
<dbReference type="RefSeq" id="WP_219964381.1">
    <property type="nucleotide sequence ID" value="NZ_JAGFNZ010000001.1"/>
</dbReference>
<feature type="compositionally biased region" description="Low complexity" evidence="8">
    <location>
        <begin position="53"/>
        <end position="92"/>
    </location>
</feature>
<sequence length="462" mass="49210">MKKNFFLKKFLYAAIVLVLIGAAAGMSGSNQVAVNSEISSSPGSAAEILNGTPVSSESPEFSSAEPGSSSVGSISSAGVSSGVSRVPGQSQSNGTGSIAAASPSASPPFQHSSKMVLGYYGGWAAYSGFSPDKISASSLDVLNYAFAKIDTNLKVTAADSSIDYSNFTKLKNLKRTYSKLKTIISIGGWSDSGRFSDAALTETSRTAFADSAVSFMKKNGFDGIDIDWEYPTGGGLSSNVTRSADPANFRLLLKTLRSKLDSQGARDNRHYILSFAGGTSSSYAKKIGLSTVAQYVDYGMIMTYDFHGSWEAYTDFNAPLYPCAGQSPLEKSSVDAAVQSWLNHGFPAGKLIMGVPFYGYVYQGTGSANNGLWQSFSSASPVGYDTVQSKYLSKSSFRRYRDSSAQVPWLFDGSTFVSFEDTVSIQKKVQYSASKKLLGVGVWDLGFDKTGTLIKSVKQTLK</sequence>
<keyword evidence="4" id="KW-0624">Polysaccharide degradation</keyword>
<dbReference type="Proteomes" id="UP000719942">
    <property type="component" value="Unassembled WGS sequence"/>
</dbReference>
<gene>
    <name evidence="11" type="ORF">J5W02_04260</name>
</gene>
<evidence type="ECO:0000256" key="6">
    <source>
        <dbReference type="RuleBase" id="RU000489"/>
    </source>
</evidence>
<dbReference type="SMART" id="SM00636">
    <property type="entry name" value="Glyco_18"/>
    <property type="match status" value="1"/>
</dbReference>
<organism evidence="11 12">
    <name type="scientific">Caproiciproducens faecalis</name>
    <dbReference type="NCBI Taxonomy" id="2820301"/>
    <lineage>
        <taxon>Bacteria</taxon>
        <taxon>Bacillati</taxon>
        <taxon>Bacillota</taxon>
        <taxon>Clostridia</taxon>
        <taxon>Eubacteriales</taxon>
        <taxon>Acutalibacteraceae</taxon>
        <taxon>Caproiciproducens</taxon>
    </lineage>
</organism>
<dbReference type="Gene3D" id="3.20.20.80">
    <property type="entry name" value="Glycosidases"/>
    <property type="match status" value="1"/>
</dbReference>
<keyword evidence="5 6" id="KW-0326">Glycosidase</keyword>
<dbReference type="SUPFAM" id="SSF54556">
    <property type="entry name" value="Chitinase insertion domain"/>
    <property type="match status" value="1"/>
</dbReference>
<name>A0ABS7DL62_9FIRM</name>
<protein>
    <recommendedName>
        <fullName evidence="2">chitinase</fullName>
        <ecNumber evidence="2">3.2.1.14</ecNumber>
    </recommendedName>
</protein>
<dbReference type="CDD" id="cd06548">
    <property type="entry name" value="GH18_chitinase"/>
    <property type="match status" value="1"/>
</dbReference>
<evidence type="ECO:0000256" key="3">
    <source>
        <dbReference type="ARBA" id="ARBA00022801"/>
    </source>
</evidence>
<keyword evidence="4" id="KW-0146">Chitin degradation</keyword>
<dbReference type="InterPro" id="IPR011583">
    <property type="entry name" value="Chitinase_II/V-like_cat"/>
</dbReference>
<dbReference type="PANTHER" id="PTHR11177">
    <property type="entry name" value="CHITINASE"/>
    <property type="match status" value="1"/>
</dbReference>
<dbReference type="PANTHER" id="PTHR11177:SF317">
    <property type="entry name" value="CHITINASE 12-RELATED"/>
    <property type="match status" value="1"/>
</dbReference>
<evidence type="ECO:0000256" key="1">
    <source>
        <dbReference type="ARBA" id="ARBA00000822"/>
    </source>
</evidence>